<dbReference type="InterPro" id="IPR036865">
    <property type="entry name" value="CRAL-TRIO_dom_sf"/>
</dbReference>
<sequence length="310" mass="35443">MSALRKVGKRGVEEPSTPAQEDAKVKELRARLGPLTGRSLQYATDSCLKRYLRARSWNLKKAEKMIRESLTWRATYKPEEICWKDIATEAETGKVYRANFLDKQGHPVLVMHPGRQNTSMREGQIKHLVYSMENAVLNLPPGQEEMVWLVDFKGWTINKAVPLKTVQETAYVLQTHYPERLSVGILYNPPHIFETFYTIVKPFLDPRTARKVKFVYSDDAESMKVLDTLFDKDKVDASLADDDFDLAEYAKLMQSDDEKVAVTWNLRGSGGGADTPRPIPNLSTLKLDTVNSIQQLVRYQVMKTKKMIRS</sequence>
<gene>
    <name evidence="3" type="ORF">CSSPJE1EN2_LOCUS22899</name>
</gene>
<evidence type="ECO:0000256" key="1">
    <source>
        <dbReference type="SAM" id="MobiDB-lite"/>
    </source>
</evidence>
<dbReference type="SUPFAM" id="SSF52087">
    <property type="entry name" value="CRAL/TRIO domain"/>
    <property type="match status" value="1"/>
</dbReference>
<dbReference type="CDD" id="cd00170">
    <property type="entry name" value="SEC14"/>
    <property type="match status" value="1"/>
</dbReference>
<dbReference type="InterPro" id="IPR001251">
    <property type="entry name" value="CRAL-TRIO_dom"/>
</dbReference>
<organism evidence="3 4">
    <name type="scientific">Sphagnum jensenii</name>
    <dbReference type="NCBI Taxonomy" id="128206"/>
    <lineage>
        <taxon>Eukaryota</taxon>
        <taxon>Viridiplantae</taxon>
        <taxon>Streptophyta</taxon>
        <taxon>Embryophyta</taxon>
        <taxon>Bryophyta</taxon>
        <taxon>Sphagnophytina</taxon>
        <taxon>Sphagnopsida</taxon>
        <taxon>Sphagnales</taxon>
        <taxon>Sphagnaceae</taxon>
        <taxon>Sphagnum</taxon>
    </lineage>
</organism>
<dbReference type="InterPro" id="IPR011074">
    <property type="entry name" value="CRAL/TRIO_N_dom"/>
</dbReference>
<feature type="region of interest" description="Disordered" evidence="1">
    <location>
        <begin position="1"/>
        <end position="23"/>
    </location>
</feature>
<dbReference type="Pfam" id="PF00650">
    <property type="entry name" value="CRAL_TRIO"/>
    <property type="match status" value="1"/>
</dbReference>
<proteinExistence type="predicted"/>
<dbReference type="SUPFAM" id="SSF46938">
    <property type="entry name" value="CRAL/TRIO N-terminal domain"/>
    <property type="match status" value="1"/>
</dbReference>
<evidence type="ECO:0000313" key="4">
    <source>
        <dbReference type="Proteomes" id="UP001497522"/>
    </source>
</evidence>
<dbReference type="PANTHER" id="PTHR45824:SF6">
    <property type="entry name" value="F16L1.9 PROTEIN"/>
    <property type="match status" value="1"/>
</dbReference>
<dbReference type="Gene3D" id="3.40.525.10">
    <property type="entry name" value="CRAL-TRIO lipid binding domain"/>
    <property type="match status" value="1"/>
</dbReference>
<dbReference type="Proteomes" id="UP001497522">
    <property type="component" value="Chromosome 8"/>
</dbReference>
<dbReference type="InterPro" id="IPR052578">
    <property type="entry name" value="PI_Transfer_CRAL-TRIO"/>
</dbReference>
<feature type="domain" description="CRAL-TRIO" evidence="2">
    <location>
        <begin position="83"/>
        <end position="247"/>
    </location>
</feature>
<dbReference type="EMBL" id="OZ023709">
    <property type="protein sequence ID" value="CAK9881543.1"/>
    <property type="molecule type" value="Genomic_DNA"/>
</dbReference>
<dbReference type="SMART" id="SM00516">
    <property type="entry name" value="SEC14"/>
    <property type="match status" value="1"/>
</dbReference>
<evidence type="ECO:0000259" key="2">
    <source>
        <dbReference type="PROSITE" id="PS50191"/>
    </source>
</evidence>
<dbReference type="PANTHER" id="PTHR45824">
    <property type="entry name" value="GH16843P"/>
    <property type="match status" value="1"/>
</dbReference>
<dbReference type="Pfam" id="PF03765">
    <property type="entry name" value="CRAL_TRIO_N"/>
    <property type="match status" value="1"/>
</dbReference>
<evidence type="ECO:0000313" key="3">
    <source>
        <dbReference type="EMBL" id="CAK9881543.1"/>
    </source>
</evidence>
<dbReference type="SMART" id="SM01100">
    <property type="entry name" value="CRAL_TRIO_N"/>
    <property type="match status" value="1"/>
</dbReference>
<name>A0ABP1BYK1_9BRYO</name>
<reference evidence="3" key="1">
    <citation type="submission" date="2024-03" db="EMBL/GenBank/DDBJ databases">
        <authorList>
            <consortium name="ELIXIR-Norway"/>
            <consortium name="Elixir Norway"/>
        </authorList>
    </citation>
    <scope>NUCLEOTIDE SEQUENCE</scope>
</reference>
<keyword evidence="4" id="KW-1185">Reference proteome</keyword>
<dbReference type="InterPro" id="IPR036273">
    <property type="entry name" value="CRAL/TRIO_N_dom_sf"/>
</dbReference>
<protein>
    <recommendedName>
        <fullName evidence="2">CRAL-TRIO domain-containing protein</fullName>
    </recommendedName>
</protein>
<dbReference type="PROSITE" id="PS50191">
    <property type="entry name" value="CRAL_TRIO"/>
    <property type="match status" value="1"/>
</dbReference>
<accession>A0ABP1BYK1</accession>